<feature type="region of interest" description="Disordered" evidence="1">
    <location>
        <begin position="298"/>
        <end position="349"/>
    </location>
</feature>
<feature type="region of interest" description="Disordered" evidence="1">
    <location>
        <begin position="238"/>
        <end position="265"/>
    </location>
</feature>
<gene>
    <name evidence="2" type="ORF">Smic_17790</name>
</gene>
<dbReference type="EMBL" id="BLWD01000001">
    <property type="protein sequence ID" value="GFN03223.1"/>
    <property type="molecule type" value="Genomic_DNA"/>
</dbReference>
<proteinExistence type="predicted"/>
<sequence>MGPGTGQRGVAVGGAGLGGPLHGGGEGEYGVEMDGAVGLPGTACGVQPLQGMGAGPCVEPGPQLGVGEVLQGLREQRVGSSGPHGGERPRPGPAGDGDLPEDEGGDPGAEEGGGGVPAHRARQIRVRRGRRVQALAEQRVPRLRASGEHRAHPGPVGGEGTVVRGGVDAAHGRQVAGRVAHHPGRLGRPEERVEGPPGVVRAEQRGRGEEGFMGIGGGPGTQGEQAVDVGGEAGRGGVLPRRPGPGQQGTGPGRVTGEGGLFGRRGEPGRAQGLFGGERGGAGEGRGAFGMRVRAGRGRLQPGGEHGVRAGGAASELDEGGERGGVSGEGRRWGGQRGRAGAGVRRAGG</sequence>
<accession>A0A7J0CL59</accession>
<evidence type="ECO:0000313" key="2">
    <source>
        <dbReference type="EMBL" id="GFN03223.1"/>
    </source>
</evidence>
<feature type="region of interest" description="Disordered" evidence="1">
    <location>
        <begin position="1"/>
        <end position="34"/>
    </location>
</feature>
<feature type="compositionally biased region" description="Acidic residues" evidence="1">
    <location>
        <begin position="98"/>
        <end position="109"/>
    </location>
</feature>
<feature type="region of interest" description="Disordered" evidence="1">
    <location>
        <begin position="177"/>
        <end position="199"/>
    </location>
</feature>
<evidence type="ECO:0000256" key="1">
    <source>
        <dbReference type="SAM" id="MobiDB-lite"/>
    </source>
</evidence>
<dbReference type="Proteomes" id="UP000498740">
    <property type="component" value="Unassembled WGS sequence"/>
</dbReference>
<feature type="compositionally biased region" description="Gly residues" evidence="1">
    <location>
        <begin position="246"/>
        <end position="263"/>
    </location>
</feature>
<feature type="region of interest" description="Disordered" evidence="1">
    <location>
        <begin position="77"/>
        <end position="160"/>
    </location>
</feature>
<feature type="compositionally biased region" description="Gly residues" evidence="1">
    <location>
        <begin position="323"/>
        <end position="349"/>
    </location>
</feature>
<organism evidence="2 3">
    <name type="scientific">Streptomyces microflavus</name>
    <name type="common">Streptomyces lipmanii</name>
    <dbReference type="NCBI Taxonomy" id="1919"/>
    <lineage>
        <taxon>Bacteria</taxon>
        <taxon>Bacillati</taxon>
        <taxon>Actinomycetota</taxon>
        <taxon>Actinomycetes</taxon>
        <taxon>Kitasatosporales</taxon>
        <taxon>Streptomycetaceae</taxon>
        <taxon>Streptomyces</taxon>
    </lineage>
</organism>
<evidence type="ECO:0000313" key="3">
    <source>
        <dbReference type="Proteomes" id="UP000498740"/>
    </source>
</evidence>
<protein>
    <submittedName>
        <fullName evidence="2">Uncharacterized protein</fullName>
    </submittedName>
</protein>
<reference evidence="2 3" key="1">
    <citation type="submission" date="2020-05" db="EMBL/GenBank/DDBJ databases">
        <title>Whole genome shotgun sequence of Streptomyces microflavus NBRC 13062.</title>
        <authorList>
            <person name="Komaki H."/>
            <person name="Tamura T."/>
        </authorList>
    </citation>
    <scope>NUCLEOTIDE SEQUENCE [LARGE SCALE GENOMIC DNA]</scope>
    <source>
        <strain evidence="2 3">NBRC 13062</strain>
    </source>
</reference>
<comment type="caution">
    <text evidence="2">The sequence shown here is derived from an EMBL/GenBank/DDBJ whole genome shotgun (WGS) entry which is preliminary data.</text>
</comment>
<name>A0A7J0CL59_STRMI</name>
<feature type="compositionally biased region" description="Gly residues" evidence="1">
    <location>
        <begin position="1"/>
        <end position="28"/>
    </location>
</feature>
<feature type="compositionally biased region" description="Basic residues" evidence="1">
    <location>
        <begin position="119"/>
        <end position="131"/>
    </location>
</feature>
<dbReference type="AlphaFoldDB" id="A0A7J0CL59"/>